<evidence type="ECO:0000313" key="4">
    <source>
        <dbReference type="RefSeq" id="XP_060037618.1"/>
    </source>
</evidence>
<dbReference type="Proteomes" id="UP001652624">
    <property type="component" value="Chromosome 23"/>
</dbReference>
<proteinExistence type="predicted"/>
<keyword evidence="3" id="KW-1185">Reference proteome</keyword>
<evidence type="ECO:0000256" key="2">
    <source>
        <dbReference type="SAM" id="MobiDB-lite"/>
    </source>
</evidence>
<feature type="compositionally biased region" description="Polar residues" evidence="2">
    <location>
        <begin position="17"/>
        <end position="26"/>
    </location>
</feature>
<accession>A0ABM3WM28</accession>
<keyword evidence="1" id="KW-0175">Coiled coil</keyword>
<name>A0ABM3WM28_ERIEU</name>
<protein>
    <submittedName>
        <fullName evidence="4">Uncharacterized protein LOC132535524</fullName>
    </submittedName>
</protein>
<dbReference type="GeneID" id="132535524"/>
<evidence type="ECO:0000256" key="1">
    <source>
        <dbReference type="SAM" id="Coils"/>
    </source>
</evidence>
<feature type="coiled-coil region" evidence="1">
    <location>
        <begin position="110"/>
        <end position="165"/>
    </location>
</feature>
<dbReference type="RefSeq" id="XP_060037618.1">
    <property type="nucleotide sequence ID" value="XM_060181635.1"/>
</dbReference>
<reference evidence="4" key="1">
    <citation type="submission" date="2025-08" db="UniProtKB">
        <authorList>
            <consortium name="RefSeq"/>
        </authorList>
    </citation>
    <scope>IDENTIFICATION</scope>
</reference>
<evidence type="ECO:0000313" key="3">
    <source>
        <dbReference type="Proteomes" id="UP001652624"/>
    </source>
</evidence>
<sequence length="244" mass="28517">MVKEERVHSSSRMAVPQSKTDVSGFNNGLGDRMQKRRAANCESYQSVMKETKEKGERRLASEISVVTPVLEKRATLTLDELQTEIGYTPRRLRTVWLDTKYMDTGSPATQSNILDTNQKLQDEIATLKRDMETMKHENLMLKQDMETMQNENLMLKRDMETVRHENLMLKEDVERMQYKNLMLKQIMDRRERRDKKGVSAIIPQTERQKTSLKELREELLNVSQGSRAVAQRFKRRLRKAQGPA</sequence>
<gene>
    <name evidence="4" type="primary">LOC132535524</name>
</gene>
<organism evidence="3 4">
    <name type="scientific">Erinaceus europaeus</name>
    <name type="common">Western European hedgehog</name>
    <dbReference type="NCBI Taxonomy" id="9365"/>
    <lineage>
        <taxon>Eukaryota</taxon>
        <taxon>Metazoa</taxon>
        <taxon>Chordata</taxon>
        <taxon>Craniata</taxon>
        <taxon>Vertebrata</taxon>
        <taxon>Euteleostomi</taxon>
        <taxon>Mammalia</taxon>
        <taxon>Eutheria</taxon>
        <taxon>Laurasiatheria</taxon>
        <taxon>Eulipotyphla</taxon>
        <taxon>Erinaceidae</taxon>
        <taxon>Erinaceinae</taxon>
        <taxon>Erinaceus</taxon>
    </lineage>
</organism>
<feature type="region of interest" description="Disordered" evidence="2">
    <location>
        <begin position="1"/>
        <end position="30"/>
    </location>
</feature>